<dbReference type="AlphaFoldDB" id="A0AAD8I002"/>
<feature type="transmembrane region" description="Helical" evidence="6">
    <location>
        <begin position="61"/>
        <end position="87"/>
    </location>
</feature>
<evidence type="ECO:0000256" key="1">
    <source>
        <dbReference type="ARBA" id="ARBA00004167"/>
    </source>
</evidence>
<feature type="compositionally biased region" description="Low complexity" evidence="5">
    <location>
        <begin position="11"/>
        <end position="26"/>
    </location>
</feature>
<evidence type="ECO:0000256" key="3">
    <source>
        <dbReference type="ARBA" id="ARBA00022989"/>
    </source>
</evidence>
<sequence>MADRVFPSKPPTTTTNGTAPSTAANPAFPATKAQQFTATRPAYRPTPYHNRRRRRSFCCRCCLWTTLLIVILITLAAIFGAIVYVIYRPHRPSFSVSSLHVNQFNISSSSHLTSKFNLTIKARNPNKKITYFYNPIDIKIISNGVTVATGKIPAFNQGKKNTTTLKSTVSATSQSVDADSLNLKSKKSVVLKIQMDTKLKVKIAGTKTKKIRIRVKCDGIKATLPTGKTATVANTANVKCKVDLRFKIWKITI</sequence>
<evidence type="ECO:0000256" key="6">
    <source>
        <dbReference type="SAM" id="Phobius"/>
    </source>
</evidence>
<reference evidence="8" key="1">
    <citation type="submission" date="2023-02" db="EMBL/GenBank/DDBJ databases">
        <title>Genome of toxic invasive species Heracleum sosnowskyi carries increased number of genes despite the absence of recent whole-genome duplications.</title>
        <authorList>
            <person name="Schelkunov M."/>
            <person name="Shtratnikova V."/>
            <person name="Makarenko M."/>
            <person name="Klepikova A."/>
            <person name="Omelchenko D."/>
            <person name="Novikova G."/>
            <person name="Obukhova E."/>
            <person name="Bogdanov V."/>
            <person name="Penin A."/>
            <person name="Logacheva M."/>
        </authorList>
    </citation>
    <scope>NUCLEOTIDE SEQUENCE</scope>
    <source>
        <strain evidence="8">Hsosn_3</strain>
        <tissue evidence="8">Leaf</tissue>
    </source>
</reference>
<accession>A0AAD8I002</accession>
<dbReference type="PANTHER" id="PTHR31234:SF2">
    <property type="entry name" value="OS05G0199100 PROTEIN"/>
    <property type="match status" value="1"/>
</dbReference>
<evidence type="ECO:0000256" key="5">
    <source>
        <dbReference type="SAM" id="MobiDB-lite"/>
    </source>
</evidence>
<keyword evidence="9" id="KW-1185">Reference proteome</keyword>
<gene>
    <name evidence="8" type="ORF">POM88_032134</name>
</gene>
<comment type="caution">
    <text evidence="8">The sequence shown here is derived from an EMBL/GenBank/DDBJ whole genome shotgun (WGS) entry which is preliminary data.</text>
</comment>
<comment type="subcellular location">
    <subcellularLocation>
        <location evidence="1">Membrane</location>
        <topology evidence="1">Single-pass membrane protein</topology>
    </subcellularLocation>
</comment>
<reference evidence="8" key="2">
    <citation type="submission" date="2023-05" db="EMBL/GenBank/DDBJ databases">
        <authorList>
            <person name="Schelkunov M.I."/>
        </authorList>
    </citation>
    <scope>NUCLEOTIDE SEQUENCE</scope>
    <source>
        <strain evidence="8">Hsosn_3</strain>
        <tissue evidence="8">Leaf</tissue>
    </source>
</reference>
<proteinExistence type="predicted"/>
<evidence type="ECO:0000313" key="9">
    <source>
        <dbReference type="Proteomes" id="UP001237642"/>
    </source>
</evidence>
<evidence type="ECO:0000256" key="2">
    <source>
        <dbReference type="ARBA" id="ARBA00022692"/>
    </source>
</evidence>
<keyword evidence="2 6" id="KW-0812">Transmembrane</keyword>
<dbReference type="Gene3D" id="2.60.40.1820">
    <property type="match status" value="1"/>
</dbReference>
<evidence type="ECO:0000313" key="8">
    <source>
        <dbReference type="EMBL" id="KAK1375941.1"/>
    </source>
</evidence>
<evidence type="ECO:0000256" key="4">
    <source>
        <dbReference type="ARBA" id="ARBA00023136"/>
    </source>
</evidence>
<dbReference type="InterPro" id="IPR004864">
    <property type="entry name" value="LEA_2"/>
</dbReference>
<dbReference type="PANTHER" id="PTHR31234">
    <property type="entry name" value="LATE EMBRYOGENESIS ABUNDANT (LEA) HYDROXYPROLINE-RICH GLYCOPROTEIN FAMILY"/>
    <property type="match status" value="1"/>
</dbReference>
<keyword evidence="3 6" id="KW-1133">Transmembrane helix</keyword>
<evidence type="ECO:0000259" key="7">
    <source>
        <dbReference type="Pfam" id="PF03168"/>
    </source>
</evidence>
<dbReference type="EMBL" id="JAUIZM010000007">
    <property type="protein sequence ID" value="KAK1375941.1"/>
    <property type="molecule type" value="Genomic_DNA"/>
</dbReference>
<name>A0AAD8I002_9APIA</name>
<feature type="domain" description="Late embryogenesis abundant protein LEA-2 subgroup" evidence="7">
    <location>
        <begin position="119"/>
        <end position="217"/>
    </location>
</feature>
<dbReference type="InterPro" id="IPR044839">
    <property type="entry name" value="NDR1-like"/>
</dbReference>
<protein>
    <submittedName>
        <fullName evidence="8">Harpin-induced 1</fullName>
    </submittedName>
</protein>
<dbReference type="Pfam" id="PF03168">
    <property type="entry name" value="LEA_2"/>
    <property type="match status" value="1"/>
</dbReference>
<dbReference type="GO" id="GO:0005886">
    <property type="term" value="C:plasma membrane"/>
    <property type="evidence" value="ECO:0007669"/>
    <property type="project" value="TreeGrafter"/>
</dbReference>
<keyword evidence="4 6" id="KW-0472">Membrane</keyword>
<feature type="region of interest" description="Disordered" evidence="5">
    <location>
        <begin position="1"/>
        <end position="26"/>
    </location>
</feature>
<organism evidence="8 9">
    <name type="scientific">Heracleum sosnowskyi</name>
    <dbReference type="NCBI Taxonomy" id="360622"/>
    <lineage>
        <taxon>Eukaryota</taxon>
        <taxon>Viridiplantae</taxon>
        <taxon>Streptophyta</taxon>
        <taxon>Embryophyta</taxon>
        <taxon>Tracheophyta</taxon>
        <taxon>Spermatophyta</taxon>
        <taxon>Magnoliopsida</taxon>
        <taxon>eudicotyledons</taxon>
        <taxon>Gunneridae</taxon>
        <taxon>Pentapetalae</taxon>
        <taxon>asterids</taxon>
        <taxon>campanulids</taxon>
        <taxon>Apiales</taxon>
        <taxon>Apiaceae</taxon>
        <taxon>Apioideae</taxon>
        <taxon>apioid superclade</taxon>
        <taxon>Tordylieae</taxon>
        <taxon>Tordyliinae</taxon>
        <taxon>Heracleum</taxon>
    </lineage>
</organism>
<dbReference type="Proteomes" id="UP001237642">
    <property type="component" value="Unassembled WGS sequence"/>
</dbReference>
<dbReference type="GO" id="GO:0098542">
    <property type="term" value="P:defense response to other organism"/>
    <property type="evidence" value="ECO:0007669"/>
    <property type="project" value="InterPro"/>
</dbReference>
<dbReference type="SUPFAM" id="SSF117070">
    <property type="entry name" value="LEA14-like"/>
    <property type="match status" value="1"/>
</dbReference>